<gene>
    <name evidence="2" type="ORF">SAMN04244573_03326</name>
</gene>
<dbReference type="InterPro" id="IPR010927">
    <property type="entry name" value="T4SS_TraH"/>
</dbReference>
<evidence type="ECO:0000256" key="1">
    <source>
        <dbReference type="SAM" id="MobiDB-lite"/>
    </source>
</evidence>
<dbReference type="EMBL" id="FOFJ01000040">
    <property type="protein sequence ID" value="SER30313.1"/>
    <property type="molecule type" value="Genomic_DNA"/>
</dbReference>
<sequence length="470" mass="50001">MKLKLNPKPLVLVVAVLAPIGAIANIQQQIHAMYDGLINTTAPGSYQTATRGVVTGGAVTLRNRISTANLVSITAPSAKGGCGGINLYTGSFSFINGEEFVALMRNVASNAVGVVSGFAFELAMEAMDSATNGVLRNLTNKIQSLNQMFSNSCQLAQGVVSGAADAFAEKRDLKSALGGVLENVASDLFSSKSTKEESPAKRLASSGKAKACTDTGNILWCAMLKTGLSSQVLYGSEENAEFILSMVGSYNVVLAADDDGGETFVPQPIPRLIDKDALRLFVEGSDDTTTKVYDCASDDLDQCLEPNTRTLGTFKGLAAKIVDDLQQNQVLERFARNNATPSDGTRLDWLTRSRVGGHLLRIVQKNGAQAGYDYLGNYSRLLAADAITSFVIQLLDVTEQGLSSMTMADSVSALENLRDTRHRVMGEYRDLLLSYGGYKDADRQALDLLETAPNSDPGKLPQGTTASHAG</sequence>
<accession>A0A1H9N4G9</accession>
<proteinExistence type="predicted"/>
<protein>
    <submittedName>
        <fullName evidence="2">Conjugative transfer pilus assembly protein TraH</fullName>
    </submittedName>
</protein>
<dbReference type="AlphaFoldDB" id="A0A1H9N4G9"/>
<organism evidence="2 3">
    <name type="scientific">Azotobacter beijerinckii</name>
    <dbReference type="NCBI Taxonomy" id="170623"/>
    <lineage>
        <taxon>Bacteria</taxon>
        <taxon>Pseudomonadati</taxon>
        <taxon>Pseudomonadota</taxon>
        <taxon>Gammaproteobacteria</taxon>
        <taxon>Pseudomonadales</taxon>
        <taxon>Pseudomonadaceae</taxon>
        <taxon>Azotobacter</taxon>
    </lineage>
</organism>
<reference evidence="2 3" key="1">
    <citation type="submission" date="2016-10" db="EMBL/GenBank/DDBJ databases">
        <authorList>
            <person name="de Groot N.N."/>
        </authorList>
    </citation>
    <scope>NUCLEOTIDE SEQUENCE [LARGE SCALE GENOMIC DNA]</scope>
    <source>
        <strain evidence="2 3">DSM 378</strain>
    </source>
</reference>
<dbReference type="RefSeq" id="WP_208599314.1">
    <property type="nucleotide sequence ID" value="NZ_FOFJ01000040.1"/>
</dbReference>
<name>A0A1H9N4G9_9GAMM</name>
<dbReference type="Proteomes" id="UP000199267">
    <property type="component" value="Unassembled WGS sequence"/>
</dbReference>
<dbReference type="Pfam" id="PF06122">
    <property type="entry name" value="TraH"/>
    <property type="match status" value="1"/>
</dbReference>
<evidence type="ECO:0000313" key="3">
    <source>
        <dbReference type="Proteomes" id="UP000199267"/>
    </source>
</evidence>
<feature type="region of interest" description="Disordered" evidence="1">
    <location>
        <begin position="450"/>
        <end position="470"/>
    </location>
</feature>
<evidence type="ECO:0000313" key="2">
    <source>
        <dbReference type="EMBL" id="SER30313.1"/>
    </source>
</evidence>